<dbReference type="InterPro" id="IPR002524">
    <property type="entry name" value="Cation_efflux"/>
</dbReference>
<dbReference type="Gene3D" id="3.30.70.1350">
    <property type="entry name" value="Cation efflux protein, cytoplasmic domain"/>
    <property type="match status" value="1"/>
</dbReference>
<keyword evidence="3" id="KW-0813">Transport</keyword>
<evidence type="ECO:0000313" key="10">
    <source>
        <dbReference type="EMBL" id="SHK21386.1"/>
    </source>
</evidence>
<dbReference type="PANTHER" id="PTHR43840:SF15">
    <property type="entry name" value="MITOCHONDRIAL METAL TRANSPORTER 1-RELATED"/>
    <property type="match status" value="1"/>
</dbReference>
<dbReference type="PANTHER" id="PTHR43840">
    <property type="entry name" value="MITOCHONDRIAL METAL TRANSPORTER 1-RELATED"/>
    <property type="match status" value="1"/>
</dbReference>
<sequence>MEQNNLNSKNTRDFKEDKKIAMRVSTISVIVNVILSLLKLIAGIVAKSGAMVSDAVHSASDVFSTFIVMVGVTMSNRKSDKEHQYGHERLECVASILLAVTLAGIGAIIGYKAIIKIVGGDYGSLEIPGFLALAAAVVSIVVKEWMYWFTRAAAKKINSGALMADAWHHRSDALSSIGSFIGIFGARLGFPILDPIASVVICIFIIKVAYDVFMDSIDKLVDKACPQETIEEMKAVIMNNENVGNIDDIRSRLFGSRIYVDVEIALKGDMSLEEAHNIAEQVHDDIEEHFPDVKHCMVHVNPLERGGHHI</sequence>
<accession>A0A1M6QME0</accession>
<dbReference type="NCBIfam" id="TIGR01297">
    <property type="entry name" value="CDF"/>
    <property type="match status" value="1"/>
</dbReference>
<dbReference type="STRING" id="1121331.SAMN02745248_02058"/>
<dbReference type="FunFam" id="1.20.1510.10:FF:000006">
    <property type="entry name" value="Divalent cation efflux transporter"/>
    <property type="match status" value="1"/>
</dbReference>
<proteinExistence type="inferred from homology"/>
<dbReference type="GO" id="GO:0008324">
    <property type="term" value="F:monoatomic cation transmembrane transporter activity"/>
    <property type="evidence" value="ECO:0007669"/>
    <property type="project" value="InterPro"/>
</dbReference>
<evidence type="ECO:0000256" key="2">
    <source>
        <dbReference type="ARBA" id="ARBA00008114"/>
    </source>
</evidence>
<feature type="transmembrane region" description="Helical" evidence="7">
    <location>
        <begin position="127"/>
        <end position="150"/>
    </location>
</feature>
<comment type="similarity">
    <text evidence="2">Belongs to the cation diffusion facilitator (CDF) transporter (TC 2.A.4) family.</text>
</comment>
<dbReference type="RefSeq" id="WP_072903999.1">
    <property type="nucleotide sequence ID" value="NZ_FRAD01000017.1"/>
</dbReference>
<keyword evidence="4 7" id="KW-0812">Transmembrane</keyword>
<keyword evidence="6 7" id="KW-0472">Membrane</keyword>
<evidence type="ECO:0000259" key="9">
    <source>
        <dbReference type="Pfam" id="PF16916"/>
    </source>
</evidence>
<reference evidence="10 11" key="1">
    <citation type="submission" date="2016-11" db="EMBL/GenBank/DDBJ databases">
        <authorList>
            <person name="Jaros S."/>
            <person name="Januszkiewicz K."/>
            <person name="Wedrychowicz H."/>
        </authorList>
    </citation>
    <scope>NUCLEOTIDE SEQUENCE [LARGE SCALE GENOMIC DNA]</scope>
    <source>
        <strain evidence="10 11">DSM 3090</strain>
    </source>
</reference>
<dbReference type="Gene3D" id="1.20.1510.10">
    <property type="entry name" value="Cation efflux protein transmembrane domain"/>
    <property type="match status" value="1"/>
</dbReference>
<comment type="subcellular location">
    <subcellularLocation>
        <location evidence="1">Membrane</location>
        <topology evidence="1">Multi-pass membrane protein</topology>
    </subcellularLocation>
</comment>
<dbReference type="Proteomes" id="UP000183952">
    <property type="component" value="Unassembled WGS sequence"/>
</dbReference>
<dbReference type="EMBL" id="FRAD01000017">
    <property type="protein sequence ID" value="SHK21386.1"/>
    <property type="molecule type" value="Genomic_DNA"/>
</dbReference>
<dbReference type="SUPFAM" id="SSF161111">
    <property type="entry name" value="Cation efflux protein transmembrane domain-like"/>
    <property type="match status" value="1"/>
</dbReference>
<protein>
    <submittedName>
        <fullName evidence="10">Cation diffusion facilitator family transporter</fullName>
    </submittedName>
</protein>
<dbReference type="Pfam" id="PF16916">
    <property type="entry name" value="ZT_dimer"/>
    <property type="match status" value="1"/>
</dbReference>
<feature type="transmembrane region" description="Helical" evidence="7">
    <location>
        <begin position="196"/>
        <end position="213"/>
    </location>
</feature>
<keyword evidence="5 7" id="KW-1133">Transmembrane helix</keyword>
<evidence type="ECO:0000256" key="4">
    <source>
        <dbReference type="ARBA" id="ARBA00022692"/>
    </source>
</evidence>
<feature type="transmembrane region" description="Helical" evidence="7">
    <location>
        <begin position="58"/>
        <end position="75"/>
    </location>
</feature>
<evidence type="ECO:0000256" key="5">
    <source>
        <dbReference type="ARBA" id="ARBA00022989"/>
    </source>
</evidence>
<feature type="transmembrane region" description="Helical" evidence="7">
    <location>
        <begin position="96"/>
        <end position="115"/>
    </location>
</feature>
<evidence type="ECO:0000313" key="11">
    <source>
        <dbReference type="Proteomes" id="UP000183952"/>
    </source>
</evidence>
<feature type="domain" description="Cation efflux protein transmembrane" evidence="8">
    <location>
        <begin position="26"/>
        <end position="221"/>
    </location>
</feature>
<dbReference type="SUPFAM" id="SSF160240">
    <property type="entry name" value="Cation efflux protein cytoplasmic domain-like"/>
    <property type="match status" value="1"/>
</dbReference>
<evidence type="ECO:0000256" key="1">
    <source>
        <dbReference type="ARBA" id="ARBA00004141"/>
    </source>
</evidence>
<dbReference type="InterPro" id="IPR036837">
    <property type="entry name" value="Cation_efflux_CTD_sf"/>
</dbReference>
<evidence type="ECO:0000256" key="6">
    <source>
        <dbReference type="ARBA" id="ARBA00023136"/>
    </source>
</evidence>
<evidence type="ECO:0000259" key="8">
    <source>
        <dbReference type="Pfam" id="PF01545"/>
    </source>
</evidence>
<feature type="domain" description="Cation efflux protein cytoplasmic" evidence="9">
    <location>
        <begin position="226"/>
        <end position="302"/>
    </location>
</feature>
<dbReference type="InterPro" id="IPR058533">
    <property type="entry name" value="Cation_efflux_TM"/>
</dbReference>
<organism evidence="10 11">
    <name type="scientific">Hathewaya proteolytica DSM 3090</name>
    <dbReference type="NCBI Taxonomy" id="1121331"/>
    <lineage>
        <taxon>Bacteria</taxon>
        <taxon>Bacillati</taxon>
        <taxon>Bacillota</taxon>
        <taxon>Clostridia</taxon>
        <taxon>Eubacteriales</taxon>
        <taxon>Clostridiaceae</taxon>
        <taxon>Hathewaya</taxon>
    </lineage>
</organism>
<feature type="transmembrane region" description="Helical" evidence="7">
    <location>
        <begin position="20"/>
        <end position="46"/>
    </location>
</feature>
<dbReference type="AlphaFoldDB" id="A0A1M6QME0"/>
<name>A0A1M6QME0_9CLOT</name>
<dbReference type="Pfam" id="PF01545">
    <property type="entry name" value="Cation_efflux"/>
    <property type="match status" value="1"/>
</dbReference>
<dbReference type="InterPro" id="IPR050291">
    <property type="entry name" value="CDF_Transporter"/>
</dbReference>
<dbReference type="InterPro" id="IPR027469">
    <property type="entry name" value="Cation_efflux_TMD_sf"/>
</dbReference>
<evidence type="ECO:0000256" key="3">
    <source>
        <dbReference type="ARBA" id="ARBA00022448"/>
    </source>
</evidence>
<dbReference type="InterPro" id="IPR027470">
    <property type="entry name" value="Cation_efflux_CTD"/>
</dbReference>
<gene>
    <name evidence="10" type="ORF">SAMN02745248_02058</name>
</gene>
<dbReference type="OrthoDB" id="9806522at2"/>
<keyword evidence="11" id="KW-1185">Reference proteome</keyword>
<dbReference type="GO" id="GO:0016020">
    <property type="term" value="C:membrane"/>
    <property type="evidence" value="ECO:0007669"/>
    <property type="project" value="UniProtKB-SubCell"/>
</dbReference>
<evidence type="ECO:0000256" key="7">
    <source>
        <dbReference type="SAM" id="Phobius"/>
    </source>
</evidence>